<name>A0AAF3FLK0_9BILA</name>
<keyword evidence="1" id="KW-1185">Reference proteome</keyword>
<accession>A0AAF3FLK0</accession>
<reference evidence="2" key="1">
    <citation type="submission" date="2024-02" db="UniProtKB">
        <authorList>
            <consortium name="WormBaseParasite"/>
        </authorList>
    </citation>
    <scope>IDENTIFICATION</scope>
</reference>
<dbReference type="WBParaSite" id="MBELARI_LOCUS8023">
    <property type="protein sequence ID" value="MBELARI_LOCUS8023"/>
    <property type="gene ID" value="MBELARI_LOCUS8023"/>
</dbReference>
<organism evidence="1 2">
    <name type="scientific">Mesorhabditis belari</name>
    <dbReference type="NCBI Taxonomy" id="2138241"/>
    <lineage>
        <taxon>Eukaryota</taxon>
        <taxon>Metazoa</taxon>
        <taxon>Ecdysozoa</taxon>
        <taxon>Nematoda</taxon>
        <taxon>Chromadorea</taxon>
        <taxon>Rhabditida</taxon>
        <taxon>Rhabditina</taxon>
        <taxon>Rhabditomorpha</taxon>
        <taxon>Rhabditoidea</taxon>
        <taxon>Rhabditidae</taxon>
        <taxon>Mesorhabditinae</taxon>
        <taxon>Mesorhabditis</taxon>
    </lineage>
</organism>
<dbReference type="AlphaFoldDB" id="A0AAF3FLK0"/>
<evidence type="ECO:0000313" key="2">
    <source>
        <dbReference type="WBParaSite" id="MBELARI_LOCUS8023"/>
    </source>
</evidence>
<evidence type="ECO:0000313" key="1">
    <source>
        <dbReference type="Proteomes" id="UP000887575"/>
    </source>
</evidence>
<proteinExistence type="predicted"/>
<dbReference type="Proteomes" id="UP000887575">
    <property type="component" value="Unassembled WGS sequence"/>
</dbReference>
<protein>
    <submittedName>
        <fullName evidence="2">Uncharacterized protein</fullName>
    </submittedName>
</protein>
<sequence>MPWLGTVRTESTVFDLKCIGNQNGQSVEEFIGCKAKDMLRNLRHVKIGTRLLREQLEPTGVSSDKGFIFLCNKTNNMAVWEPVGCWALSGANVSHFNFGQKKEIKDMTGKKNRNITCEMIGKNAHVFASQLI</sequence>